<gene>
    <name evidence="1" type="ORF">NCTC10194_00223</name>
</gene>
<dbReference type="Proteomes" id="UP000290815">
    <property type="component" value="Chromosome"/>
</dbReference>
<evidence type="ECO:0000313" key="1">
    <source>
        <dbReference type="EMBL" id="VEU70221.1"/>
    </source>
</evidence>
<dbReference type="KEGG" id="mgly:NCTC10194_00223"/>
<proteinExistence type="predicted"/>
<dbReference type="EMBL" id="LR215024">
    <property type="protein sequence ID" value="VEU70221.1"/>
    <property type="molecule type" value="Genomic_DNA"/>
</dbReference>
<evidence type="ECO:0000313" key="2">
    <source>
        <dbReference type="Proteomes" id="UP000290815"/>
    </source>
</evidence>
<accession>A0A449AUN5</accession>
<dbReference type="AlphaFoldDB" id="A0A449AUN5"/>
<sequence>MINIFKKSEKNHNKSLLFLWNTIFWQKKINSVLKEFANLEIIKDTKLNELDFSKLNDKSKWENIDDLISDFITCLPFTDTASQQDKTMMINFIKFMFYQLSYKSFTKKVNLIFLKKSPYTIENKIAVNKSKRSFYYDFLDSFKYKPNYNITLIKLLKILL</sequence>
<reference evidence="1 2" key="1">
    <citation type="submission" date="2019-01" db="EMBL/GenBank/DDBJ databases">
        <authorList>
            <consortium name="Pathogen Informatics"/>
        </authorList>
    </citation>
    <scope>NUCLEOTIDE SEQUENCE [LARGE SCALE GENOMIC DNA]</scope>
    <source>
        <strain evidence="1 2">NCTC10194</strain>
    </source>
</reference>
<name>A0A449AUN5_9BACT</name>
<keyword evidence="2" id="KW-1185">Reference proteome</keyword>
<organism evidence="1 2">
    <name type="scientific">Mycoplasmopsis glycophila</name>
    <dbReference type="NCBI Taxonomy" id="171285"/>
    <lineage>
        <taxon>Bacteria</taxon>
        <taxon>Bacillati</taxon>
        <taxon>Mycoplasmatota</taxon>
        <taxon>Mycoplasmoidales</taxon>
        <taxon>Metamycoplasmataceae</taxon>
        <taxon>Mycoplasmopsis</taxon>
    </lineage>
</organism>
<protein>
    <submittedName>
        <fullName evidence="1">Uncharacterized protein</fullName>
    </submittedName>
</protein>